<reference evidence="2 3" key="1">
    <citation type="submission" date="2019-12" db="EMBL/GenBank/DDBJ databases">
        <title>Genomic-based taxomic classification of the family Erythrobacteraceae.</title>
        <authorList>
            <person name="Xu L."/>
        </authorList>
    </citation>
    <scope>NUCLEOTIDE SEQUENCE [LARGE SCALE GENOMIC DNA]</scope>
    <source>
        <strain evidence="2 3">JCM 17802</strain>
    </source>
</reference>
<organism evidence="2 3">
    <name type="scientific">Pontixanthobacter gangjinensis</name>
    <dbReference type="NCBI Taxonomy" id="1028742"/>
    <lineage>
        <taxon>Bacteria</taxon>
        <taxon>Pseudomonadati</taxon>
        <taxon>Pseudomonadota</taxon>
        <taxon>Alphaproteobacteria</taxon>
        <taxon>Sphingomonadales</taxon>
        <taxon>Erythrobacteraceae</taxon>
        <taxon>Pontixanthobacter</taxon>
    </lineage>
</organism>
<keyword evidence="3" id="KW-1185">Reference proteome</keyword>
<comment type="caution">
    <text evidence="2">The sequence shown here is derived from an EMBL/GenBank/DDBJ whole genome shotgun (WGS) entry which is preliminary data.</text>
</comment>
<dbReference type="RefSeq" id="WP_160598902.1">
    <property type="nucleotide sequence ID" value="NZ_WTYS01000001.1"/>
</dbReference>
<proteinExistence type="predicted"/>
<keyword evidence="1" id="KW-0812">Transmembrane</keyword>
<keyword evidence="1" id="KW-1133">Transmembrane helix</keyword>
<feature type="transmembrane region" description="Helical" evidence="1">
    <location>
        <begin position="44"/>
        <end position="64"/>
    </location>
</feature>
<accession>A0A6I4SPN6</accession>
<protein>
    <submittedName>
        <fullName evidence="2">Uncharacterized protein</fullName>
    </submittedName>
</protein>
<keyword evidence="1" id="KW-0472">Membrane</keyword>
<gene>
    <name evidence="2" type="ORF">GRI36_13415</name>
</gene>
<name>A0A6I4SPN6_9SPHN</name>
<feature type="transmembrane region" description="Helical" evidence="1">
    <location>
        <begin position="76"/>
        <end position="95"/>
    </location>
</feature>
<feature type="transmembrane region" description="Helical" evidence="1">
    <location>
        <begin position="171"/>
        <end position="188"/>
    </location>
</feature>
<feature type="transmembrane region" description="Helical" evidence="1">
    <location>
        <begin position="115"/>
        <end position="135"/>
    </location>
</feature>
<dbReference type="Proteomes" id="UP000468943">
    <property type="component" value="Unassembled WGS sequence"/>
</dbReference>
<dbReference type="OrthoDB" id="648493at2"/>
<dbReference type="EMBL" id="WTYS01000001">
    <property type="protein sequence ID" value="MXO57871.1"/>
    <property type="molecule type" value="Genomic_DNA"/>
</dbReference>
<sequence>MALTKSGESFYRKMAWVLMAIVIAGFGSAQLTSTNFAPDFTPLLAVHAFVFITWYALLIIQPSLIAAGKWDLHKRIGLFSIGLTLLMVVLGYLLVRTSIARPDFSIAGKDALGSAIFPFTDIVNFVIIYALALYYRADGQTHKRLMILSGVMMIDPAAARLVLSLGGSPPLIAGLELALFAAFFIHDFRTRGRPHWATVIAIILFGASMAAKFTIADGEAWSGFVRTFFG</sequence>
<evidence type="ECO:0000313" key="3">
    <source>
        <dbReference type="Proteomes" id="UP000468943"/>
    </source>
</evidence>
<evidence type="ECO:0000313" key="2">
    <source>
        <dbReference type="EMBL" id="MXO57871.1"/>
    </source>
</evidence>
<feature type="transmembrane region" description="Helical" evidence="1">
    <location>
        <begin position="195"/>
        <end position="215"/>
    </location>
</feature>
<dbReference type="AlphaFoldDB" id="A0A6I4SPN6"/>
<evidence type="ECO:0000256" key="1">
    <source>
        <dbReference type="SAM" id="Phobius"/>
    </source>
</evidence>